<dbReference type="KEGG" id="amuc:Pan181_21000"/>
<feature type="compositionally biased region" description="Low complexity" evidence="1">
    <location>
        <begin position="1373"/>
        <end position="1389"/>
    </location>
</feature>
<dbReference type="InterPro" id="IPR036439">
    <property type="entry name" value="Dockerin_dom_sf"/>
</dbReference>
<accession>A0A518AME5</accession>
<dbReference type="SUPFAM" id="SSF63446">
    <property type="entry name" value="Type I dockerin domain"/>
    <property type="match status" value="1"/>
</dbReference>
<evidence type="ECO:0000259" key="2">
    <source>
        <dbReference type="PROSITE" id="PS51841"/>
    </source>
</evidence>
<dbReference type="Gene3D" id="2.60.40.1260">
    <property type="entry name" value="Lamin Tail domain"/>
    <property type="match status" value="1"/>
</dbReference>
<dbReference type="Pfam" id="PF13290">
    <property type="entry name" value="CHB_HEX_C_1"/>
    <property type="match status" value="2"/>
</dbReference>
<dbReference type="RefSeq" id="WP_145246687.1">
    <property type="nucleotide sequence ID" value="NZ_CP036278.1"/>
</dbReference>
<feature type="domain" description="LTD" evidence="2">
    <location>
        <begin position="11"/>
        <end position="261"/>
    </location>
</feature>
<dbReference type="InterPro" id="IPR001322">
    <property type="entry name" value="Lamin_tail_dom"/>
</dbReference>
<reference evidence="3 4" key="1">
    <citation type="submission" date="2019-02" db="EMBL/GenBank/DDBJ databases">
        <title>Deep-cultivation of Planctomycetes and their phenomic and genomic characterization uncovers novel biology.</title>
        <authorList>
            <person name="Wiegand S."/>
            <person name="Jogler M."/>
            <person name="Boedeker C."/>
            <person name="Pinto D."/>
            <person name="Vollmers J."/>
            <person name="Rivas-Marin E."/>
            <person name="Kohn T."/>
            <person name="Peeters S.H."/>
            <person name="Heuer A."/>
            <person name="Rast P."/>
            <person name="Oberbeckmann S."/>
            <person name="Bunk B."/>
            <person name="Jeske O."/>
            <person name="Meyerdierks A."/>
            <person name="Storesund J.E."/>
            <person name="Kallscheuer N."/>
            <person name="Luecker S."/>
            <person name="Lage O.M."/>
            <person name="Pohl T."/>
            <person name="Merkel B.J."/>
            <person name="Hornburger P."/>
            <person name="Mueller R.-W."/>
            <person name="Bruemmer F."/>
            <person name="Labrenz M."/>
            <person name="Spormann A.M."/>
            <person name="Op den Camp H."/>
            <person name="Overmann J."/>
            <person name="Amann R."/>
            <person name="Jetten M.S.M."/>
            <person name="Mascher T."/>
            <person name="Medema M.H."/>
            <person name="Devos D.P."/>
            <person name="Kaster A.-K."/>
            <person name="Ovreas L."/>
            <person name="Rohde M."/>
            <person name="Galperin M.Y."/>
            <person name="Jogler C."/>
        </authorList>
    </citation>
    <scope>NUCLEOTIDE SEQUENCE [LARGE SCALE GENOMIC DNA]</scope>
    <source>
        <strain evidence="3 4">Pan181</strain>
    </source>
</reference>
<dbReference type="Pfam" id="PF08757">
    <property type="entry name" value="CotH"/>
    <property type="match status" value="1"/>
</dbReference>
<dbReference type="EMBL" id="CP036278">
    <property type="protein sequence ID" value="QDU55899.1"/>
    <property type="molecule type" value="Genomic_DNA"/>
</dbReference>
<proteinExistence type="predicted"/>
<feature type="domain" description="LTD" evidence="2">
    <location>
        <begin position="1112"/>
        <end position="1274"/>
    </location>
</feature>
<keyword evidence="4" id="KW-1185">Reference proteome</keyword>
<dbReference type="GO" id="GO:0000272">
    <property type="term" value="P:polysaccharide catabolic process"/>
    <property type="evidence" value="ECO:0007669"/>
    <property type="project" value="InterPro"/>
</dbReference>
<feature type="compositionally biased region" description="Polar residues" evidence="1">
    <location>
        <begin position="1390"/>
        <end position="1399"/>
    </location>
</feature>
<dbReference type="Gene3D" id="2.60.120.260">
    <property type="entry name" value="Galactose-binding domain-like"/>
    <property type="match status" value="2"/>
</dbReference>
<protein>
    <submittedName>
        <fullName evidence="3">CotH protein</fullName>
    </submittedName>
</protein>
<organism evidence="3 4">
    <name type="scientific">Aeoliella mucimassa</name>
    <dbReference type="NCBI Taxonomy" id="2527972"/>
    <lineage>
        <taxon>Bacteria</taxon>
        <taxon>Pseudomonadati</taxon>
        <taxon>Planctomycetota</taxon>
        <taxon>Planctomycetia</taxon>
        <taxon>Pirellulales</taxon>
        <taxon>Lacipirellulaceae</taxon>
        <taxon>Aeoliella</taxon>
    </lineage>
</organism>
<dbReference type="Pfam" id="PF00932">
    <property type="entry name" value="LTD"/>
    <property type="match status" value="2"/>
</dbReference>
<dbReference type="SUPFAM" id="SSF74853">
    <property type="entry name" value="Lamin A/C globular tail domain"/>
    <property type="match status" value="2"/>
</dbReference>
<evidence type="ECO:0000313" key="4">
    <source>
        <dbReference type="Proteomes" id="UP000315750"/>
    </source>
</evidence>
<dbReference type="PROSITE" id="PS51841">
    <property type="entry name" value="LTD"/>
    <property type="match status" value="2"/>
</dbReference>
<dbReference type="InterPro" id="IPR014867">
    <property type="entry name" value="Spore_coat_CotH_CotH2/3/7"/>
</dbReference>
<evidence type="ECO:0000256" key="1">
    <source>
        <dbReference type="SAM" id="MobiDB-lite"/>
    </source>
</evidence>
<dbReference type="InterPro" id="IPR059177">
    <property type="entry name" value="GH29D-like_dom"/>
</dbReference>
<dbReference type="InterPro" id="IPR036415">
    <property type="entry name" value="Lamin_tail_dom_sf"/>
</dbReference>
<sequence>MRKRLLFEHLESRELLAADLIITEFMASNGGVLEDGNGASSDWIEIYNNGDQSADLLGYSLTDDYDDLNKWSFPTSEVLAPGEYLVVFASGNDEVDSAGYYHTNFALSASGEYLGLVDPQGNVLTEYGSSTSDYPQQISNISYGMAFDAPLTAPVTPESSVSYLIPTNSSVDSTWMNVGFNDASWQTGTASLGYERSGTNFANAGLLDTQLPNGTTTTYVRIPFTISDTSTLLSKLQMKYDDGFIAYINGTLVASANAPNDPGYSSRATTDHPDSEAVVYVDFDVSGYSDLLVEGENILAIHMLNRYSNSSDYLASIQLLTVTGGPIEPYVIGALQTPTPGTPNTNLLASEVEFSQAGGLFVDTFELVLETADASEVIRYTTDGSAPTESSTLYTGPITVFDTIQIRARAFGPLGQVGGIHSETYTHTDSTTAAFTSDLPIIVLENFGEGTPGTGDFEDAVMSLYDVDPVTGRASLSNAADISTLIGQHRRGRSTANNPKTNLRIEIRDEYGEDKSIELLGMPSESDWILYAPYTFDRAMLRNTTFFDMSRAMGNWAPRIRFVEVYANFSPFNNNLTSADYMGVYVLMENIKRDSNRVDIDELTSTQNSEPEITGGYIIAMDGIDGETPDGAAWKTDRNIPTLGDSWLVLEEPDAYELTDAQVDYIRGYVQDFEDALYGPDSTDPELGYAAYLDVEASIDHHIVRVLSKEPDSLRLSTFLTKERDGKLAFGPLWDFDRSSGADNDSRSANPEGWYLPDVDFFGSDWWGPLFDDPNFAQQWVDRWQELRAGVLSDDSLRALVGGQADQIAEAQVRNFERWSEVAPNGGTYADPGLTGWEAEVSHLTNWLIIRANWIDDQLIQMPFLTPSPGNTESGQEVELTALPGSTIYYTLDGTDPRANGGGISPSAIEYTGPITITSTTEINARAYGVAAGSSSSNSSYPSSESPPNVLDGNPLTKYLNFGGANSGIILTPDYGSSIVKSFVLTTANDADQRDPASWVLYGTNETIQSSDNSAGVSENWTLIDSGDLSLPDDRYTDSSPIEVNNSTAYTSYKLIFPTLKGSSQYMQIADIRFYDSANALGTQLLSTRDTALAIHEVSFEGISSWSSLVTGLYSVEVPADASSLRISEVHYHPADPTAAELVLAPGTENGDYEFIELVNTSQQTISLNGVTISGGITFDFTTGNVTALAPGQSVVAVKNAEAFAVRYGSDLTIAGEYDGSLSNGGEQLILTDGSGLTIHSFTYEDAAPWPTSPDGDGPSLEVVDLFGDYSSPTNWRASSADGGSPGVHRLLQGDYDYNGLVDMNDYQVWKSNYGSTTSLAADGNEDGQVSLADYTVWRDNLGAVFTAPASIAAIASTKSSQEPEATPTVAETSSTPSSDATADSTTPSVATQSTGDTSTEPVIAAVAGESSDSSVVVTLEKSIASKLVAPTANHVHLAAPAYPIQASNRLRGSFSPASSAVIAPLSDNSVTSGTSSESQLLLDLAFSDLDRLEQRVTSTPIEEQPTSADSTIEIAALDEALFAEL</sequence>
<dbReference type="Proteomes" id="UP000315750">
    <property type="component" value="Chromosome"/>
</dbReference>
<evidence type="ECO:0000313" key="3">
    <source>
        <dbReference type="EMBL" id="QDU55899.1"/>
    </source>
</evidence>
<name>A0A518AME5_9BACT</name>
<dbReference type="OrthoDB" id="223034at2"/>
<feature type="region of interest" description="Disordered" evidence="1">
    <location>
        <begin position="1356"/>
        <end position="1399"/>
    </location>
</feature>
<gene>
    <name evidence="3" type="ORF">Pan181_21000</name>
</gene>